<dbReference type="STRING" id="523841.HFX_1455"/>
<organism evidence="2 3">
    <name type="scientific">Haloferax mediterranei (strain ATCC 33500 / DSM 1411 / JCM 8866 / NBRC 14739 / NCIMB 2177 / R-4)</name>
    <name type="common">Halobacterium mediterranei</name>
    <dbReference type="NCBI Taxonomy" id="523841"/>
    <lineage>
        <taxon>Archaea</taxon>
        <taxon>Methanobacteriati</taxon>
        <taxon>Methanobacteriota</taxon>
        <taxon>Stenosarchaea group</taxon>
        <taxon>Halobacteria</taxon>
        <taxon>Halobacteriales</taxon>
        <taxon>Haloferacaceae</taxon>
        <taxon>Haloferax</taxon>
    </lineage>
</organism>
<dbReference type="HOGENOM" id="CLU_072981_0_0_2"/>
<dbReference type="InterPro" id="IPR011009">
    <property type="entry name" value="Kinase-like_dom_sf"/>
</dbReference>
<dbReference type="PANTHER" id="PTHR21310">
    <property type="entry name" value="AMINOGLYCOSIDE PHOSPHOTRANSFERASE-RELATED-RELATED"/>
    <property type="match status" value="1"/>
</dbReference>
<evidence type="ECO:0000313" key="3">
    <source>
        <dbReference type="Proteomes" id="UP000006469"/>
    </source>
</evidence>
<evidence type="ECO:0000259" key="1">
    <source>
        <dbReference type="Pfam" id="PF01636"/>
    </source>
</evidence>
<dbReference type="KEGG" id="hme:HFX_1455"/>
<dbReference type="InterPro" id="IPR002575">
    <property type="entry name" value="Aminoglycoside_PTrfase"/>
</dbReference>
<feature type="domain" description="Aminoglycoside phosphotransferase" evidence="1">
    <location>
        <begin position="35"/>
        <end position="276"/>
    </location>
</feature>
<dbReference type="Proteomes" id="UP000006469">
    <property type="component" value="Chromosome"/>
</dbReference>
<gene>
    <name evidence="2" type="ordered locus">HFX_1455</name>
</gene>
<dbReference type="Gene3D" id="3.90.1200.10">
    <property type="match status" value="1"/>
</dbReference>
<protein>
    <submittedName>
        <fullName evidence="2">Phosphotransferase</fullName>
    </submittedName>
</protein>
<reference evidence="2 3" key="1">
    <citation type="journal article" date="2012" name="J. Bacteriol.">
        <title>Complete genome sequence of the metabolically versatile halophilic archaeon Haloferax mediterranei, a poly(3-hydroxybutyrate-co-3-hydroxyvalerate) producer.</title>
        <authorList>
            <person name="Han J."/>
            <person name="Zhang F."/>
            <person name="Hou J."/>
            <person name="Liu X."/>
            <person name="Li M."/>
            <person name="Liu H."/>
            <person name="Cai L."/>
            <person name="Zhang B."/>
            <person name="Chen Y."/>
            <person name="Zhou J."/>
            <person name="Hu S."/>
            <person name="Xiang H."/>
        </authorList>
    </citation>
    <scope>NUCLEOTIDE SEQUENCE [LARGE SCALE GENOMIC DNA]</scope>
    <source>
        <strain evidence="3">ATCC 33500 / DSM 1411 / JCM 8866 / NBRC 14739 / NCIMB 2177 / R-4</strain>
    </source>
</reference>
<dbReference type="InterPro" id="IPR051678">
    <property type="entry name" value="AGP_Transferase"/>
</dbReference>
<proteinExistence type="predicted"/>
<dbReference type="Pfam" id="PF01636">
    <property type="entry name" value="APH"/>
    <property type="match status" value="1"/>
</dbReference>
<dbReference type="eggNOG" id="arCOG04682">
    <property type="taxonomic scope" value="Archaea"/>
</dbReference>
<sequence>MYYVIVPPMDDRIASALELAFPDRDADTVGSAGISWNEKNNTVCVEFADRETVYLKVASDDDGSRIARETAVIPYVDSHTDVPVPTILTREADGPVPYIATAPVSGPNLVELWTDAVSSERVALAREVGASLARVHELRFETHGLITDGDATSLELDSGPWTDVLVETIAHMRELAPSERFDHHFDKVTQAVVENRKTLDGAPAALLHGDLAQPNCFRTASGLGFLDWEIAHVGDPARDLYRAKVQLFDSLRSEGPAEIIDAFYDGYRSVAGGLPDGYETRRPIYAAVRFLGVSGFFDKYAEFRDEDMELFADWVDSEMTRRLDRLES</sequence>
<dbReference type="SUPFAM" id="SSF56112">
    <property type="entry name" value="Protein kinase-like (PK-like)"/>
    <property type="match status" value="1"/>
</dbReference>
<name>I3R4K3_HALMT</name>
<dbReference type="EMBL" id="CP001868">
    <property type="protein sequence ID" value="AFK19163.1"/>
    <property type="molecule type" value="Genomic_DNA"/>
</dbReference>
<accession>I3R4K3</accession>
<dbReference type="AlphaFoldDB" id="I3R4K3"/>
<evidence type="ECO:0000313" key="2">
    <source>
        <dbReference type="EMBL" id="AFK19163.1"/>
    </source>
</evidence>